<dbReference type="Gene3D" id="2.60.40.1120">
    <property type="entry name" value="Carboxypeptidase-like, regulatory domain"/>
    <property type="match status" value="2"/>
</dbReference>
<dbReference type="Proteomes" id="UP000596123">
    <property type="component" value="Segment"/>
</dbReference>
<gene>
    <name evidence="1" type="ORF">pEaSNUABM5_00231</name>
</gene>
<keyword evidence="2" id="KW-1185">Reference proteome</keyword>
<reference evidence="1 2" key="1">
    <citation type="submission" date="2020-12" db="EMBL/GenBank/DDBJ databases">
        <title>Complete genome sequence of Erwinia phage pEa_SNUABM_5.</title>
        <authorList>
            <person name="Kim S.G."/>
            <person name="Lee S.B."/>
            <person name="Kwon J."/>
            <person name="Park S.C."/>
        </authorList>
    </citation>
    <scope>NUCLEOTIDE SEQUENCE [LARGE SCALE GENOMIC DNA]</scope>
</reference>
<dbReference type="InterPro" id="IPR008969">
    <property type="entry name" value="CarboxyPept-like_regulatory"/>
</dbReference>
<evidence type="ECO:0000313" key="2">
    <source>
        <dbReference type="Proteomes" id="UP000596123"/>
    </source>
</evidence>
<dbReference type="SUPFAM" id="SSF49464">
    <property type="entry name" value="Carboxypeptidase regulatory domain-like"/>
    <property type="match status" value="2"/>
</dbReference>
<protein>
    <submittedName>
        <fullName evidence="1">Putative LPXTG cell wall anchor protein</fullName>
    </submittedName>
</protein>
<name>A0A7T8EPM0_9CAUD</name>
<dbReference type="Pfam" id="PF13620">
    <property type="entry name" value="CarboxypepD_reg"/>
    <property type="match status" value="1"/>
</dbReference>
<sequence>MSEITLEQYKELRARNILAEPPFLVINKTSPQGSISFEVVGDNLKSKTVTLPASYASVDLTHVASVDALLSSSSLKALLDKNMVAIVNADQIVPPVKAIDQPTVDAVNAGGTVISGTTVPNATVIVMQGTNTWRGASDPSGRFSIPISGLVEGDYTIMISAEGYQTQGFTFTAGPVVEQAYPAVTDIQGEYRGTHVTGTTVPDADVSATFGGKSYDATANSNGAFDITTDPLPFEPVTLTFAAEGYTTHEQTFTPAAIEMTGLSVSKPEFFDTEITGSSVAGEEDLVVMVAPDGQQEVQAEVATDGTYKATIQPLKGSVKVYANAPGYRQSEVTAQPDRGTLGNVTVESVSETSTELRGSVAGINSAAGATVEVVTEAGQTNGVVNADGSFVVPNVNFSKGTTGTVTVKSDFYQDKTTKFDILKDFSTFTIDRAVEGNPVTGTTEPSANIVLTQSNNTASGTSNTDGQYAIDFPEVVSGELQVDLSKPGFAPEQIEVRVEVETRLVLNPVAVDAASITGQGTPNADVTFTQGANTATGKVGTDGQLDLPLTSNVVAGEYTVTASLSGYETKTLTETVSA</sequence>
<evidence type="ECO:0000313" key="1">
    <source>
        <dbReference type="EMBL" id="QQO90373.1"/>
    </source>
</evidence>
<accession>A0A7T8EPM0</accession>
<dbReference type="EMBL" id="MW366843">
    <property type="protein sequence ID" value="QQO90373.1"/>
    <property type="molecule type" value="Genomic_DNA"/>
</dbReference>
<organism evidence="1 2">
    <name type="scientific">Erwinia phage pEa_SNUABM_5</name>
    <dbReference type="NCBI Taxonomy" id="2797313"/>
    <lineage>
        <taxon>Viruses</taxon>
        <taxon>Duplodnaviria</taxon>
        <taxon>Heunggongvirae</taxon>
        <taxon>Uroviricota</taxon>
        <taxon>Caudoviricetes</taxon>
        <taxon>Rivsvirus</taxon>
        <taxon>Rivsvirus SNUABM5</taxon>
    </lineage>
</organism>
<proteinExistence type="predicted"/>